<reference evidence="2" key="1">
    <citation type="submission" date="2014-09" db="EMBL/GenBank/DDBJ databases">
        <authorList>
            <person name="Sharma Rahul"/>
            <person name="Thines Marco"/>
        </authorList>
    </citation>
    <scope>NUCLEOTIDE SEQUENCE [LARGE SCALE GENOMIC DNA]</scope>
</reference>
<name>A0A0P1ASW2_PLAHL</name>
<protein>
    <submittedName>
        <fullName evidence="1">Uncharacterized protein</fullName>
    </submittedName>
</protein>
<dbReference type="RefSeq" id="XP_024581570.1">
    <property type="nucleotide sequence ID" value="XM_024715920.1"/>
</dbReference>
<evidence type="ECO:0000313" key="1">
    <source>
        <dbReference type="EMBL" id="CEG45201.1"/>
    </source>
</evidence>
<sequence length="110" mass="12715">MFRILRKCNHLETHRIMLVHTDFDDTVMHNREEPGSTVEICNAHLLAVLEGSCLKRLFKVGIEQAWLVPISMIRILHGVGVRHKRRVSGMRKKASRVPRLGFFSPESCRL</sequence>
<proteinExistence type="predicted"/>
<dbReference type="Proteomes" id="UP000054928">
    <property type="component" value="Unassembled WGS sequence"/>
</dbReference>
<dbReference type="EMBL" id="CCYD01001551">
    <property type="protein sequence ID" value="CEG45201.1"/>
    <property type="molecule type" value="Genomic_DNA"/>
</dbReference>
<dbReference type="AlphaFoldDB" id="A0A0P1ASW2"/>
<accession>A0A0P1ASW2</accession>
<evidence type="ECO:0000313" key="2">
    <source>
        <dbReference type="Proteomes" id="UP000054928"/>
    </source>
</evidence>
<keyword evidence="2" id="KW-1185">Reference proteome</keyword>
<organism evidence="1 2">
    <name type="scientific">Plasmopara halstedii</name>
    <name type="common">Downy mildew of sunflower</name>
    <dbReference type="NCBI Taxonomy" id="4781"/>
    <lineage>
        <taxon>Eukaryota</taxon>
        <taxon>Sar</taxon>
        <taxon>Stramenopiles</taxon>
        <taxon>Oomycota</taxon>
        <taxon>Peronosporomycetes</taxon>
        <taxon>Peronosporales</taxon>
        <taxon>Peronosporaceae</taxon>
        <taxon>Plasmopara</taxon>
    </lineage>
</organism>
<dbReference type="GeneID" id="36396571"/>